<keyword evidence="2" id="KW-1185">Reference proteome</keyword>
<evidence type="ECO:0000313" key="1">
    <source>
        <dbReference type="EMBL" id="PKA48376.1"/>
    </source>
</evidence>
<sequence length="72" mass="8323">MCFRCGFRKILGIFGLCQRDRGQSRQNICYSEHALSEDSKRNPEAGKADQQFGQIYLEGWRSVFPFLSVFAQ</sequence>
<dbReference type="EMBL" id="KZ452513">
    <property type="protein sequence ID" value="PKA48376.1"/>
    <property type="molecule type" value="Genomic_DNA"/>
</dbReference>
<evidence type="ECO:0000313" key="2">
    <source>
        <dbReference type="Proteomes" id="UP000236161"/>
    </source>
</evidence>
<organism evidence="1 2">
    <name type="scientific">Apostasia shenzhenica</name>
    <dbReference type="NCBI Taxonomy" id="1088818"/>
    <lineage>
        <taxon>Eukaryota</taxon>
        <taxon>Viridiplantae</taxon>
        <taxon>Streptophyta</taxon>
        <taxon>Embryophyta</taxon>
        <taxon>Tracheophyta</taxon>
        <taxon>Spermatophyta</taxon>
        <taxon>Magnoliopsida</taxon>
        <taxon>Liliopsida</taxon>
        <taxon>Asparagales</taxon>
        <taxon>Orchidaceae</taxon>
        <taxon>Apostasioideae</taxon>
        <taxon>Apostasia</taxon>
    </lineage>
</organism>
<gene>
    <name evidence="1" type="ORF">AXF42_Ash021765</name>
</gene>
<reference evidence="1 2" key="1">
    <citation type="journal article" date="2017" name="Nature">
        <title>The Apostasia genome and the evolution of orchids.</title>
        <authorList>
            <person name="Zhang G.Q."/>
            <person name="Liu K.W."/>
            <person name="Li Z."/>
            <person name="Lohaus R."/>
            <person name="Hsiao Y.Y."/>
            <person name="Niu S.C."/>
            <person name="Wang J.Y."/>
            <person name="Lin Y.C."/>
            <person name="Xu Q."/>
            <person name="Chen L.J."/>
            <person name="Yoshida K."/>
            <person name="Fujiwara S."/>
            <person name="Wang Z.W."/>
            <person name="Zhang Y.Q."/>
            <person name="Mitsuda N."/>
            <person name="Wang M."/>
            <person name="Liu G.H."/>
            <person name="Pecoraro L."/>
            <person name="Huang H.X."/>
            <person name="Xiao X.J."/>
            <person name="Lin M."/>
            <person name="Wu X.Y."/>
            <person name="Wu W.L."/>
            <person name="Chen Y.Y."/>
            <person name="Chang S.B."/>
            <person name="Sakamoto S."/>
            <person name="Ohme-Takagi M."/>
            <person name="Yagi M."/>
            <person name="Zeng S.J."/>
            <person name="Shen C.Y."/>
            <person name="Yeh C.M."/>
            <person name="Luo Y.B."/>
            <person name="Tsai W.C."/>
            <person name="Van de Peer Y."/>
            <person name="Liu Z.J."/>
        </authorList>
    </citation>
    <scope>NUCLEOTIDE SEQUENCE [LARGE SCALE GENOMIC DNA]</scope>
    <source>
        <strain evidence="2">cv. Shenzhen</strain>
        <tissue evidence="1">Stem</tissue>
    </source>
</reference>
<dbReference type="Proteomes" id="UP000236161">
    <property type="component" value="Unassembled WGS sequence"/>
</dbReference>
<accession>A0A2H9ZYL6</accession>
<dbReference type="AlphaFoldDB" id="A0A2H9ZYL6"/>
<name>A0A2H9ZYL6_9ASPA</name>
<proteinExistence type="predicted"/>
<protein>
    <submittedName>
        <fullName evidence="1">Uncharacterized protein</fullName>
    </submittedName>
</protein>